<dbReference type="Proteomes" id="UP001634394">
    <property type="component" value="Unassembled WGS sequence"/>
</dbReference>
<protein>
    <submittedName>
        <fullName evidence="2">Uncharacterized protein</fullName>
    </submittedName>
</protein>
<evidence type="ECO:0000256" key="1">
    <source>
        <dbReference type="SAM" id="Phobius"/>
    </source>
</evidence>
<sequence length="98" mass="10859">MGCCREDKKVNDIELKEINQAAVEFEGPVAERSCRDVIFLLIFIAYLGGMGYVSYLGIHQGNPYRIVYGVDSWGNVCSQKNDKIAGVALSGIDMTHRT</sequence>
<accession>A0ABD3W747</accession>
<comment type="caution">
    <text evidence="2">The sequence shown here is derived from an EMBL/GenBank/DDBJ whole genome shotgun (WGS) entry which is preliminary data.</text>
</comment>
<feature type="transmembrane region" description="Helical" evidence="1">
    <location>
        <begin position="37"/>
        <end position="58"/>
    </location>
</feature>
<dbReference type="EMBL" id="JBJQND010000008">
    <property type="protein sequence ID" value="KAL3869724.1"/>
    <property type="molecule type" value="Genomic_DNA"/>
</dbReference>
<evidence type="ECO:0000313" key="2">
    <source>
        <dbReference type="EMBL" id="KAL3869724.1"/>
    </source>
</evidence>
<keyword evidence="1" id="KW-0812">Transmembrane</keyword>
<dbReference type="AlphaFoldDB" id="A0ABD3W747"/>
<keyword evidence="1" id="KW-0472">Membrane</keyword>
<reference evidence="2 3" key="1">
    <citation type="submission" date="2024-11" db="EMBL/GenBank/DDBJ databases">
        <title>Chromosome-level genome assembly of the freshwater bivalve Anodonta woodiana.</title>
        <authorList>
            <person name="Chen X."/>
        </authorList>
    </citation>
    <scope>NUCLEOTIDE SEQUENCE [LARGE SCALE GENOMIC DNA]</scope>
    <source>
        <strain evidence="2">MN2024</strain>
        <tissue evidence="2">Gills</tissue>
    </source>
</reference>
<keyword evidence="1" id="KW-1133">Transmembrane helix</keyword>
<name>A0ABD3W747_SINWO</name>
<organism evidence="2 3">
    <name type="scientific">Sinanodonta woodiana</name>
    <name type="common">Chinese pond mussel</name>
    <name type="synonym">Anodonta woodiana</name>
    <dbReference type="NCBI Taxonomy" id="1069815"/>
    <lineage>
        <taxon>Eukaryota</taxon>
        <taxon>Metazoa</taxon>
        <taxon>Spiralia</taxon>
        <taxon>Lophotrochozoa</taxon>
        <taxon>Mollusca</taxon>
        <taxon>Bivalvia</taxon>
        <taxon>Autobranchia</taxon>
        <taxon>Heteroconchia</taxon>
        <taxon>Palaeoheterodonta</taxon>
        <taxon>Unionida</taxon>
        <taxon>Unionoidea</taxon>
        <taxon>Unionidae</taxon>
        <taxon>Unioninae</taxon>
        <taxon>Sinanodonta</taxon>
    </lineage>
</organism>
<gene>
    <name evidence="2" type="ORF">ACJMK2_042373</name>
</gene>
<keyword evidence="3" id="KW-1185">Reference proteome</keyword>
<proteinExistence type="predicted"/>
<evidence type="ECO:0000313" key="3">
    <source>
        <dbReference type="Proteomes" id="UP001634394"/>
    </source>
</evidence>